<reference evidence="7" key="1">
    <citation type="submission" date="2011-08" db="EMBL/GenBank/DDBJ databases">
        <authorList>
            <person name="Rombauts S."/>
        </authorList>
    </citation>
    <scope>NUCLEOTIDE SEQUENCE</scope>
    <source>
        <strain evidence="7">London</strain>
    </source>
</reference>
<dbReference type="InterPro" id="IPR034744">
    <property type="entry name" value="RH2"/>
</dbReference>
<dbReference type="Proteomes" id="UP000015104">
    <property type="component" value="Unassembled WGS sequence"/>
</dbReference>
<feature type="domain" description="RH2" evidence="5">
    <location>
        <begin position="267"/>
        <end position="348"/>
    </location>
</feature>
<dbReference type="GO" id="GO:0060271">
    <property type="term" value="P:cilium assembly"/>
    <property type="evidence" value="ECO:0007669"/>
    <property type="project" value="TreeGrafter"/>
</dbReference>
<dbReference type="STRING" id="32264.T1K896"/>
<dbReference type="PANTHER" id="PTHR21502">
    <property type="entry name" value="ZINC FINGER PROTEIN DZIP1"/>
    <property type="match status" value="1"/>
</dbReference>
<protein>
    <recommendedName>
        <fullName evidence="8">RH1 domain-containing protein</fullName>
    </recommendedName>
</protein>
<keyword evidence="7" id="KW-1185">Reference proteome</keyword>
<dbReference type="SUPFAM" id="SSF161256">
    <property type="entry name" value="RILP dimerisation region"/>
    <property type="match status" value="1"/>
</dbReference>
<keyword evidence="1 2" id="KW-0175">Coiled coil</keyword>
<evidence type="ECO:0008006" key="8">
    <source>
        <dbReference type="Google" id="ProtNLM"/>
    </source>
</evidence>
<feature type="coiled-coil region" evidence="2">
    <location>
        <begin position="275"/>
        <end position="302"/>
    </location>
</feature>
<evidence type="ECO:0000256" key="3">
    <source>
        <dbReference type="SAM" id="MobiDB-lite"/>
    </source>
</evidence>
<name>T1K896_TETUR</name>
<dbReference type="EnsemblMetazoa" id="tetur07g00520.1">
    <property type="protein sequence ID" value="tetur07g00520.1"/>
    <property type="gene ID" value="tetur07g00520"/>
</dbReference>
<evidence type="ECO:0000313" key="6">
    <source>
        <dbReference type="EnsemblMetazoa" id="tetur07g00520.1"/>
    </source>
</evidence>
<feature type="compositionally biased region" description="Basic and acidic residues" evidence="3">
    <location>
        <begin position="219"/>
        <end position="234"/>
    </location>
</feature>
<dbReference type="Pfam" id="PF09744">
    <property type="entry name" value="RH1"/>
    <property type="match status" value="1"/>
</dbReference>
<dbReference type="PROSITE" id="PS51776">
    <property type="entry name" value="RH1"/>
    <property type="match status" value="1"/>
</dbReference>
<accession>T1K896</accession>
<dbReference type="PANTHER" id="PTHR21502:SF4">
    <property type="entry name" value="RILP-LIKE PROTEIN HOMOLOG"/>
    <property type="match status" value="1"/>
</dbReference>
<dbReference type="PROSITE" id="PS51777">
    <property type="entry name" value="RH2"/>
    <property type="match status" value="1"/>
</dbReference>
<feature type="coiled-coil region" evidence="2">
    <location>
        <begin position="80"/>
        <end position="213"/>
    </location>
</feature>
<feature type="region of interest" description="Disordered" evidence="3">
    <location>
        <begin position="219"/>
        <end position="263"/>
    </location>
</feature>
<dbReference type="EMBL" id="CAEY01001871">
    <property type="status" value="NOT_ANNOTATED_CDS"/>
    <property type="molecule type" value="Genomic_DNA"/>
</dbReference>
<evidence type="ECO:0000259" key="4">
    <source>
        <dbReference type="PROSITE" id="PS51776"/>
    </source>
</evidence>
<dbReference type="InterPro" id="IPR051241">
    <property type="entry name" value="DZIP_RILPL"/>
</dbReference>
<evidence type="ECO:0000313" key="7">
    <source>
        <dbReference type="Proteomes" id="UP000015104"/>
    </source>
</evidence>
<dbReference type="eggNOG" id="ENOG502QR9G">
    <property type="taxonomic scope" value="Eukaryota"/>
</dbReference>
<feature type="compositionally biased region" description="Polar residues" evidence="3">
    <location>
        <begin position="235"/>
        <end position="256"/>
    </location>
</feature>
<dbReference type="HOGENOM" id="CLU_044133_2_1_1"/>
<evidence type="ECO:0000256" key="1">
    <source>
        <dbReference type="ARBA" id="ARBA00023054"/>
    </source>
</evidence>
<dbReference type="GO" id="GO:0036064">
    <property type="term" value="C:ciliary basal body"/>
    <property type="evidence" value="ECO:0007669"/>
    <property type="project" value="TreeGrafter"/>
</dbReference>
<evidence type="ECO:0000256" key="2">
    <source>
        <dbReference type="SAM" id="Coils"/>
    </source>
</evidence>
<proteinExistence type="predicted"/>
<dbReference type="GO" id="GO:0031267">
    <property type="term" value="F:small GTPase binding"/>
    <property type="evidence" value="ECO:0007669"/>
    <property type="project" value="TreeGrafter"/>
</dbReference>
<dbReference type="GO" id="GO:0005737">
    <property type="term" value="C:cytoplasm"/>
    <property type="evidence" value="ECO:0007669"/>
    <property type="project" value="TreeGrafter"/>
</dbReference>
<dbReference type="Gene3D" id="1.20.58.1770">
    <property type="match status" value="1"/>
</dbReference>
<evidence type="ECO:0000259" key="5">
    <source>
        <dbReference type="PROSITE" id="PS51777"/>
    </source>
</evidence>
<feature type="domain" description="RH1" evidence="4">
    <location>
        <begin position="2"/>
        <end position="90"/>
    </location>
</feature>
<dbReference type="GO" id="GO:0051959">
    <property type="term" value="F:dynein light intermediate chain binding"/>
    <property type="evidence" value="ECO:0007669"/>
    <property type="project" value="TreeGrafter"/>
</dbReference>
<dbReference type="AlphaFoldDB" id="T1K896"/>
<sequence length="358" mass="42152">MLKHRVMDKYKEEMSVEDVYELASEIGKEFEKIIDIHGSGNVDSLMSKVIYILQHLEMCCLKRDEITVELKSFLNRIYHLEKERSERAENRMKLDKELEQIEDNWRKENNELTNKVRKLQLENQRLQASIAMYSSLQGFISVGESNDAEEKRISESQINQLRIQCENQQKELASKDEQIEKLHEQIEECHQRTREVKKKLKNLENSCVEILDENLGPEVKCDEDSKSDLQDDKCSNSQDKSPERQPNNSNPESPQRLSEKQRQEMVKSRFSFAELREIILEKNRLRSRVQKLEESLASCRCRSPLKIRSVTSSPRKTVQVDLPVQGPINKEPEEKLYPWKRPSKIVKLYVYILSLFLP</sequence>
<organism evidence="6 7">
    <name type="scientific">Tetranychus urticae</name>
    <name type="common">Two-spotted spider mite</name>
    <dbReference type="NCBI Taxonomy" id="32264"/>
    <lineage>
        <taxon>Eukaryota</taxon>
        <taxon>Metazoa</taxon>
        <taxon>Ecdysozoa</taxon>
        <taxon>Arthropoda</taxon>
        <taxon>Chelicerata</taxon>
        <taxon>Arachnida</taxon>
        <taxon>Acari</taxon>
        <taxon>Acariformes</taxon>
        <taxon>Trombidiformes</taxon>
        <taxon>Prostigmata</taxon>
        <taxon>Eleutherengona</taxon>
        <taxon>Raphignathae</taxon>
        <taxon>Tetranychoidea</taxon>
        <taxon>Tetranychidae</taxon>
        <taxon>Tetranychus</taxon>
    </lineage>
</organism>
<reference evidence="6" key="2">
    <citation type="submission" date="2015-06" db="UniProtKB">
        <authorList>
            <consortium name="EnsemblMetazoa"/>
        </authorList>
    </citation>
    <scope>IDENTIFICATION</scope>
</reference>
<dbReference type="InterPro" id="IPR034743">
    <property type="entry name" value="RH1"/>
</dbReference>